<evidence type="ECO:0000259" key="2">
    <source>
        <dbReference type="Pfam" id="PF03795"/>
    </source>
</evidence>
<gene>
    <name evidence="3" type="ORF">V8Q02_08515</name>
</gene>
<dbReference type="Pfam" id="PF03795">
    <property type="entry name" value="YCII"/>
    <property type="match status" value="1"/>
</dbReference>
<sequence>MLEAVQTGGHDHAFRCFFEDEADRASDIRQQYMLAHLDFLERHASTIKAAGPLSDADGNPAGGLWLVQANDQEQVQTLVRADPFWPTGLRRSVRVLAWTQVFADGVRGGRLQ</sequence>
<feature type="domain" description="YCII-related" evidence="2">
    <location>
        <begin position="23"/>
        <end position="99"/>
    </location>
</feature>
<dbReference type="EMBL" id="JBAMYC010000004">
    <property type="protein sequence ID" value="MEI1248066.1"/>
    <property type="molecule type" value="Genomic_DNA"/>
</dbReference>
<accession>A0ABU8CGQ7</accession>
<comment type="similarity">
    <text evidence="1">Belongs to the YciI family.</text>
</comment>
<dbReference type="RefSeq" id="WP_335912206.1">
    <property type="nucleotide sequence ID" value="NZ_JBAMYB010000004.1"/>
</dbReference>
<evidence type="ECO:0000313" key="3">
    <source>
        <dbReference type="EMBL" id="MEI1248066.1"/>
    </source>
</evidence>
<dbReference type="InterPro" id="IPR005545">
    <property type="entry name" value="YCII"/>
</dbReference>
<name>A0ABU8CGQ7_9HYPH</name>
<keyword evidence="4" id="KW-1185">Reference proteome</keyword>
<evidence type="ECO:0000256" key="1">
    <source>
        <dbReference type="ARBA" id="ARBA00007689"/>
    </source>
</evidence>
<reference evidence="3 4" key="1">
    <citation type="submission" date="2024-01" db="EMBL/GenBank/DDBJ databases">
        <title>Draft genome sequences of three bacterial strains isolated from Acacia saligna represent a potential new species within the genus Rhizobium.</title>
        <authorList>
            <person name="Tambong J.T."/>
            <person name="Mnasri B."/>
        </authorList>
    </citation>
    <scope>NUCLEOTIDE SEQUENCE [LARGE SCALE GENOMIC DNA]</scope>
    <source>
        <strain evidence="3 4">1AS12I</strain>
    </source>
</reference>
<dbReference type="InterPro" id="IPR011008">
    <property type="entry name" value="Dimeric_a/b-barrel"/>
</dbReference>
<organism evidence="3 4">
    <name type="scientific">Rhizobium aouanii</name>
    <dbReference type="NCBI Taxonomy" id="3118145"/>
    <lineage>
        <taxon>Bacteria</taxon>
        <taxon>Pseudomonadati</taxon>
        <taxon>Pseudomonadota</taxon>
        <taxon>Alphaproteobacteria</taxon>
        <taxon>Hyphomicrobiales</taxon>
        <taxon>Rhizobiaceae</taxon>
        <taxon>Rhizobium/Agrobacterium group</taxon>
        <taxon>Rhizobium</taxon>
    </lineage>
</organism>
<dbReference type="Gene3D" id="3.30.70.1060">
    <property type="entry name" value="Dimeric alpha+beta barrel"/>
    <property type="match status" value="1"/>
</dbReference>
<dbReference type="Proteomes" id="UP001531129">
    <property type="component" value="Unassembled WGS sequence"/>
</dbReference>
<dbReference type="SUPFAM" id="SSF54909">
    <property type="entry name" value="Dimeric alpha+beta barrel"/>
    <property type="match status" value="1"/>
</dbReference>
<evidence type="ECO:0000313" key="4">
    <source>
        <dbReference type="Proteomes" id="UP001531129"/>
    </source>
</evidence>
<protein>
    <submittedName>
        <fullName evidence="3">YciI family protein</fullName>
    </submittedName>
</protein>
<proteinExistence type="inferred from homology"/>
<comment type="caution">
    <text evidence="3">The sequence shown here is derived from an EMBL/GenBank/DDBJ whole genome shotgun (WGS) entry which is preliminary data.</text>
</comment>